<dbReference type="KEGG" id="vg:10511785"/>
<evidence type="ECO:0000313" key="2">
    <source>
        <dbReference type="Proteomes" id="UP000008742"/>
    </source>
</evidence>
<name>F4YXQ9_9CAUD</name>
<reference evidence="1 2" key="2">
    <citation type="journal article" date="2011" name="Virol. J.">
        <title>Complete genome sequence of a marine roseophage provides evidence into the evolution of gene transfer agents in alphaproteobacteria.</title>
        <authorList>
            <person name="Huang S."/>
            <person name="Zhang Y."/>
            <person name="Chen F."/>
            <person name="Jiao N."/>
        </authorList>
    </citation>
    <scope>NUCLEOTIDE SEQUENCE [LARGE SCALE GENOMIC DNA]</scope>
</reference>
<proteinExistence type="predicted"/>
<dbReference type="OrthoDB" id="40416at10239"/>
<dbReference type="Proteomes" id="UP000008742">
    <property type="component" value="Segment"/>
</dbReference>
<organism evidence="1 2">
    <name type="scientific">Roseobacter phage RDJL Phi 1</name>
    <dbReference type="NCBI Taxonomy" id="562742"/>
    <lineage>
        <taxon>Viruses</taxon>
        <taxon>Duplodnaviria</taxon>
        <taxon>Heunggongvirae</taxon>
        <taxon>Uroviricota</taxon>
        <taxon>Caudoviricetes</taxon>
        <taxon>Xiamenvirus</taxon>
        <taxon>Xiamenvirus RDJL1</taxon>
    </lineage>
</organism>
<protein>
    <submittedName>
        <fullName evidence="1">Uncharacterized protein</fullName>
    </submittedName>
</protein>
<sequence>MADLLDGLKTETKTVTTTKHSLELSGAAIKRHLGIPNNARVKVSIPGGGDWSNTDLDLDGGHTLDITWETVK</sequence>
<reference evidence="1 2" key="1">
    <citation type="journal article" date="2009" name="Appl. Environ. Microbiol.">
        <title>Roseophage RDJL Phi1, infecting the aerobic anoxygenic phototrophic bacterium Roseobacter denitrificans OCh114.</title>
        <authorList>
            <person name="Zhang Y."/>
            <person name="Jiao N."/>
        </authorList>
    </citation>
    <scope>NUCLEOTIDE SEQUENCE [LARGE SCALE GENOMIC DNA]</scope>
</reference>
<evidence type="ECO:0000313" key="1">
    <source>
        <dbReference type="EMBL" id="ADK73449.1"/>
    </source>
</evidence>
<dbReference type="RefSeq" id="YP_004421816.1">
    <property type="nucleotide sequence ID" value="NC_015466.1"/>
</dbReference>
<accession>F4YXQ9</accession>
<gene>
    <name evidence="1" type="ORF">RDJLphi1_gp48</name>
</gene>
<keyword evidence="2" id="KW-1185">Reference proteome</keyword>
<dbReference type="GeneID" id="10511785"/>
<dbReference type="EMBL" id="HM151342">
    <property type="protein sequence ID" value="ADK73449.1"/>
    <property type="molecule type" value="Genomic_DNA"/>
</dbReference>